<dbReference type="GO" id="GO:0000160">
    <property type="term" value="P:phosphorelay signal transduction system"/>
    <property type="evidence" value="ECO:0007669"/>
    <property type="project" value="InterPro"/>
</dbReference>
<keyword evidence="4" id="KW-0804">Transcription</keyword>
<feature type="domain" description="Response regulatory" evidence="7">
    <location>
        <begin position="1"/>
        <end position="116"/>
    </location>
</feature>
<feature type="modified residue" description="4-aspartylphosphate" evidence="5">
    <location>
        <position position="51"/>
    </location>
</feature>
<dbReference type="InterPro" id="IPR001789">
    <property type="entry name" value="Sig_transdc_resp-reg_receiver"/>
</dbReference>
<feature type="domain" description="HTH luxR-type" evidence="6">
    <location>
        <begin position="137"/>
        <end position="202"/>
    </location>
</feature>
<dbReference type="PROSITE" id="PS50110">
    <property type="entry name" value="RESPONSE_REGULATORY"/>
    <property type="match status" value="1"/>
</dbReference>
<dbReference type="PRINTS" id="PR00038">
    <property type="entry name" value="HTHLUXR"/>
</dbReference>
<evidence type="ECO:0000256" key="3">
    <source>
        <dbReference type="ARBA" id="ARBA00023125"/>
    </source>
</evidence>
<dbReference type="GO" id="GO:0003677">
    <property type="term" value="F:DNA binding"/>
    <property type="evidence" value="ECO:0007669"/>
    <property type="project" value="UniProtKB-KW"/>
</dbReference>
<evidence type="ECO:0000256" key="2">
    <source>
        <dbReference type="ARBA" id="ARBA00023015"/>
    </source>
</evidence>
<dbReference type="InterPro" id="IPR039420">
    <property type="entry name" value="WalR-like"/>
</dbReference>
<accession>A0A916TCU3</accession>
<dbReference type="Pfam" id="PF00072">
    <property type="entry name" value="Response_reg"/>
    <property type="match status" value="1"/>
</dbReference>
<reference evidence="8" key="1">
    <citation type="journal article" date="2014" name="Int. J. Syst. Evol. Microbiol.">
        <title>Complete genome sequence of Corynebacterium casei LMG S-19264T (=DSM 44701T), isolated from a smear-ripened cheese.</title>
        <authorList>
            <consortium name="US DOE Joint Genome Institute (JGI-PGF)"/>
            <person name="Walter F."/>
            <person name="Albersmeier A."/>
            <person name="Kalinowski J."/>
            <person name="Ruckert C."/>
        </authorList>
    </citation>
    <scope>NUCLEOTIDE SEQUENCE</scope>
    <source>
        <strain evidence="8">CGMCC 1.15085</strain>
    </source>
</reference>
<dbReference type="AlphaFoldDB" id="A0A916TCU3"/>
<dbReference type="GO" id="GO:0006355">
    <property type="term" value="P:regulation of DNA-templated transcription"/>
    <property type="evidence" value="ECO:0007669"/>
    <property type="project" value="InterPro"/>
</dbReference>
<dbReference type="RefSeq" id="WP_229749814.1">
    <property type="nucleotide sequence ID" value="NZ_BMHI01000005.1"/>
</dbReference>
<dbReference type="InterPro" id="IPR058245">
    <property type="entry name" value="NreC/VraR/RcsB-like_REC"/>
</dbReference>
<dbReference type="InterPro" id="IPR000792">
    <property type="entry name" value="Tscrpt_reg_LuxR_C"/>
</dbReference>
<dbReference type="CDD" id="cd17535">
    <property type="entry name" value="REC_NarL-like"/>
    <property type="match status" value="1"/>
</dbReference>
<dbReference type="SUPFAM" id="SSF52172">
    <property type="entry name" value="CheY-like"/>
    <property type="match status" value="1"/>
</dbReference>
<evidence type="ECO:0000256" key="1">
    <source>
        <dbReference type="ARBA" id="ARBA00022553"/>
    </source>
</evidence>
<evidence type="ECO:0000259" key="6">
    <source>
        <dbReference type="PROSITE" id="PS50043"/>
    </source>
</evidence>
<keyword evidence="9" id="KW-1185">Reference proteome</keyword>
<evidence type="ECO:0000256" key="5">
    <source>
        <dbReference type="PROSITE-ProRule" id="PRU00169"/>
    </source>
</evidence>
<gene>
    <name evidence="8" type="ORF">GCM10011492_33620</name>
</gene>
<dbReference type="Pfam" id="PF00196">
    <property type="entry name" value="GerE"/>
    <property type="match status" value="1"/>
</dbReference>
<dbReference type="CDD" id="cd06170">
    <property type="entry name" value="LuxR_C_like"/>
    <property type="match status" value="1"/>
</dbReference>
<reference evidence="8" key="2">
    <citation type="submission" date="2020-09" db="EMBL/GenBank/DDBJ databases">
        <authorList>
            <person name="Sun Q."/>
            <person name="Zhou Y."/>
        </authorList>
    </citation>
    <scope>NUCLEOTIDE SEQUENCE</scope>
    <source>
        <strain evidence="8">CGMCC 1.15085</strain>
    </source>
</reference>
<evidence type="ECO:0000259" key="7">
    <source>
        <dbReference type="PROSITE" id="PS50110"/>
    </source>
</evidence>
<dbReference type="InterPro" id="IPR011006">
    <property type="entry name" value="CheY-like_superfamily"/>
</dbReference>
<keyword evidence="1 5" id="KW-0597">Phosphoprotein</keyword>
<dbReference type="PROSITE" id="PS50043">
    <property type="entry name" value="HTH_LUXR_2"/>
    <property type="match status" value="1"/>
</dbReference>
<name>A0A916TCU3_9MICO</name>
<dbReference type="InterPro" id="IPR016032">
    <property type="entry name" value="Sig_transdc_resp-reg_C-effctor"/>
</dbReference>
<organism evidence="8 9">
    <name type="scientific">Flexivirga endophytica</name>
    <dbReference type="NCBI Taxonomy" id="1849103"/>
    <lineage>
        <taxon>Bacteria</taxon>
        <taxon>Bacillati</taxon>
        <taxon>Actinomycetota</taxon>
        <taxon>Actinomycetes</taxon>
        <taxon>Micrococcales</taxon>
        <taxon>Dermacoccaceae</taxon>
        <taxon>Flexivirga</taxon>
    </lineage>
</organism>
<proteinExistence type="predicted"/>
<dbReference type="SMART" id="SM00448">
    <property type="entry name" value="REC"/>
    <property type="match status" value="1"/>
</dbReference>
<dbReference type="PANTHER" id="PTHR43214:SF24">
    <property type="entry name" value="TRANSCRIPTIONAL REGULATORY PROTEIN NARL-RELATED"/>
    <property type="match status" value="1"/>
</dbReference>
<protein>
    <submittedName>
        <fullName evidence="8">DNA-binding response regulator</fullName>
    </submittedName>
</protein>
<keyword evidence="2" id="KW-0805">Transcription regulation</keyword>
<evidence type="ECO:0000256" key="4">
    <source>
        <dbReference type="ARBA" id="ARBA00023163"/>
    </source>
</evidence>
<dbReference type="EMBL" id="BMHI01000005">
    <property type="protein sequence ID" value="GGB40064.1"/>
    <property type="molecule type" value="Genomic_DNA"/>
</dbReference>
<evidence type="ECO:0000313" key="8">
    <source>
        <dbReference type="EMBL" id="GGB40064.1"/>
    </source>
</evidence>
<evidence type="ECO:0000313" key="9">
    <source>
        <dbReference type="Proteomes" id="UP000636793"/>
    </source>
</evidence>
<dbReference type="SUPFAM" id="SSF46894">
    <property type="entry name" value="C-terminal effector domain of the bipartite response regulators"/>
    <property type="match status" value="1"/>
</dbReference>
<dbReference type="Gene3D" id="3.40.50.2300">
    <property type="match status" value="1"/>
</dbReference>
<comment type="caution">
    <text evidence="8">The sequence shown here is derived from an EMBL/GenBank/DDBJ whole genome shotgun (WGS) entry which is preliminary data.</text>
</comment>
<sequence length="205" mass="22623">MLVADDDEMVRDGFVAILSAQPDIEVVGSADDGVSALQEARAHRPDVVVMDVRMPRLDGIEATRRLLIEPGAPKILVVTTFEHDSYVYDALVAGAHGFLLKRSGAQQLVSAVRALARMDVVLFPESIRELVEARAKRDRHLPRLTEREQDVLRLLARGMTNAEIADELFLGVQTVKSHVTTLLAKLQVRDRTQAVIAAYESGFVD</sequence>
<keyword evidence="3 8" id="KW-0238">DNA-binding</keyword>
<dbReference type="PANTHER" id="PTHR43214">
    <property type="entry name" value="TWO-COMPONENT RESPONSE REGULATOR"/>
    <property type="match status" value="1"/>
</dbReference>
<dbReference type="SMART" id="SM00421">
    <property type="entry name" value="HTH_LUXR"/>
    <property type="match status" value="1"/>
</dbReference>
<dbReference type="Proteomes" id="UP000636793">
    <property type="component" value="Unassembled WGS sequence"/>
</dbReference>